<dbReference type="HOGENOM" id="CLU_115697_7_0_9"/>
<organism evidence="2 3">
    <name type="scientific">Alkaliphilus metalliredigens (strain QYMF)</name>
    <dbReference type="NCBI Taxonomy" id="293826"/>
    <lineage>
        <taxon>Bacteria</taxon>
        <taxon>Bacillati</taxon>
        <taxon>Bacillota</taxon>
        <taxon>Clostridia</taxon>
        <taxon>Peptostreptococcales</taxon>
        <taxon>Natronincolaceae</taxon>
        <taxon>Alkaliphilus</taxon>
    </lineage>
</organism>
<dbReference type="InterPro" id="IPR053737">
    <property type="entry name" value="Type_II_TA_Toxin"/>
</dbReference>
<reference evidence="3" key="1">
    <citation type="journal article" date="2016" name="Genome Announc.">
        <title>Complete genome sequence of Alkaliphilus metalliredigens strain QYMF, an alkaliphilic and metal-reducing bacterium isolated from borax-contaminated leachate ponds.</title>
        <authorList>
            <person name="Hwang C."/>
            <person name="Copeland A."/>
            <person name="Lucas S."/>
            <person name="Lapidus A."/>
            <person name="Barry K."/>
            <person name="Detter J.C."/>
            <person name="Glavina Del Rio T."/>
            <person name="Hammon N."/>
            <person name="Israni S."/>
            <person name="Dalin E."/>
            <person name="Tice H."/>
            <person name="Pitluck S."/>
            <person name="Chertkov O."/>
            <person name="Brettin T."/>
            <person name="Bruce D."/>
            <person name="Han C."/>
            <person name="Schmutz J."/>
            <person name="Larimer F."/>
            <person name="Land M.L."/>
            <person name="Hauser L."/>
            <person name="Kyrpides N."/>
            <person name="Mikhailova N."/>
            <person name="Ye Q."/>
            <person name="Zhou J."/>
            <person name="Richardson P."/>
            <person name="Fields M.W."/>
        </authorList>
    </citation>
    <scope>NUCLEOTIDE SEQUENCE [LARGE SCALE GENOMIC DNA]</scope>
    <source>
        <strain evidence="3">QYMF</strain>
    </source>
</reference>
<name>A6TTH5_ALKMQ</name>
<dbReference type="InterPro" id="IPR003812">
    <property type="entry name" value="Fido"/>
</dbReference>
<evidence type="ECO:0000313" key="2">
    <source>
        <dbReference type="EMBL" id="ABR49493.1"/>
    </source>
</evidence>
<dbReference type="PIRSF" id="PIRSF018297">
    <property type="entry name" value="Doc"/>
    <property type="match status" value="1"/>
</dbReference>
<evidence type="ECO:0000259" key="1">
    <source>
        <dbReference type="PROSITE" id="PS51459"/>
    </source>
</evidence>
<keyword evidence="3" id="KW-1185">Reference proteome</keyword>
<gene>
    <name evidence="2" type="ordered locus">Amet_3365</name>
</gene>
<dbReference type="RefSeq" id="WP_012064456.1">
    <property type="nucleotide sequence ID" value="NC_009633.1"/>
</dbReference>
<dbReference type="SUPFAM" id="SSF140931">
    <property type="entry name" value="Fic-like"/>
    <property type="match status" value="1"/>
</dbReference>
<dbReference type="AlphaFoldDB" id="A6TTH5"/>
<dbReference type="InterPro" id="IPR006440">
    <property type="entry name" value="Doc"/>
</dbReference>
<dbReference type="InterPro" id="IPR036597">
    <property type="entry name" value="Fido-like_dom_sf"/>
</dbReference>
<accession>A6TTH5</accession>
<dbReference type="OrthoDB" id="9802752at2"/>
<sequence length="130" mass="14705">MSNIVFIPKDIILYSHDQLIQLYGGSSGIRDIKLLESALEQPKATFGGTYLHDTIFKMAATYGFHLCNNHPFIDGNKRISLVAMDIFLQRNGYEIVATEKETYKTIMQLSTGNLSKEQLTSWLLENTKSV</sequence>
<dbReference type="KEGG" id="amt:Amet_3365"/>
<feature type="domain" description="Fido" evidence="1">
    <location>
        <begin position="7"/>
        <end position="125"/>
    </location>
</feature>
<dbReference type="Proteomes" id="UP000001572">
    <property type="component" value="Chromosome"/>
</dbReference>
<dbReference type="Pfam" id="PF02661">
    <property type="entry name" value="Fic"/>
    <property type="match status" value="1"/>
</dbReference>
<dbReference type="GO" id="GO:0016301">
    <property type="term" value="F:kinase activity"/>
    <property type="evidence" value="ECO:0007669"/>
    <property type="project" value="InterPro"/>
</dbReference>
<dbReference type="PROSITE" id="PS51459">
    <property type="entry name" value="FIDO"/>
    <property type="match status" value="1"/>
</dbReference>
<evidence type="ECO:0000313" key="3">
    <source>
        <dbReference type="Proteomes" id="UP000001572"/>
    </source>
</evidence>
<dbReference type="EMBL" id="CP000724">
    <property type="protein sequence ID" value="ABR49493.1"/>
    <property type="molecule type" value="Genomic_DNA"/>
</dbReference>
<dbReference type="Gene3D" id="1.20.120.1870">
    <property type="entry name" value="Fic/DOC protein, Fido domain"/>
    <property type="match status" value="1"/>
</dbReference>
<dbReference type="eggNOG" id="COG3654">
    <property type="taxonomic scope" value="Bacteria"/>
</dbReference>
<dbReference type="PANTHER" id="PTHR39426">
    <property type="entry name" value="HOMOLOGY TO DEATH-ON-CURING PROTEIN OF PHAGE P1"/>
    <property type="match status" value="1"/>
</dbReference>
<dbReference type="NCBIfam" id="TIGR01550">
    <property type="entry name" value="DOC_P1"/>
    <property type="match status" value="1"/>
</dbReference>
<proteinExistence type="predicted"/>
<protein>
    <submittedName>
        <fullName evidence="2">Death-on-curing family protein</fullName>
    </submittedName>
</protein>
<dbReference type="PANTHER" id="PTHR39426:SF1">
    <property type="entry name" value="HOMOLOGY TO DEATH-ON-CURING PROTEIN OF PHAGE P1"/>
    <property type="match status" value="1"/>
</dbReference>